<dbReference type="InterPro" id="IPR006533">
    <property type="entry name" value="T6SS_Vgr_RhsGE"/>
</dbReference>
<gene>
    <name evidence="6" type="primary">tssI</name>
    <name evidence="6" type="ORF">GM658_07870</name>
</gene>
<dbReference type="Gene3D" id="3.55.50.10">
    <property type="entry name" value="Baseplate protein-like domains"/>
    <property type="match status" value="1"/>
</dbReference>
<dbReference type="NCBIfam" id="TIGR01646">
    <property type="entry name" value="vgr_GE"/>
    <property type="match status" value="1"/>
</dbReference>
<name>A0A6L6QEE1_9BURK</name>
<accession>A0A6L6QEE1</accession>
<feature type="region of interest" description="Disordered" evidence="2">
    <location>
        <begin position="914"/>
        <end position="940"/>
    </location>
</feature>
<dbReference type="Gene3D" id="4.10.220.110">
    <property type="match status" value="1"/>
</dbReference>
<dbReference type="Pfam" id="PF13296">
    <property type="entry name" value="T6SS_Vgr"/>
    <property type="match status" value="1"/>
</dbReference>
<dbReference type="SUPFAM" id="SSF69349">
    <property type="entry name" value="Phage fibre proteins"/>
    <property type="match status" value="1"/>
</dbReference>
<comment type="similarity">
    <text evidence="1">Belongs to the VgrG protein family.</text>
</comment>
<dbReference type="Proteomes" id="UP000472320">
    <property type="component" value="Unassembled WGS sequence"/>
</dbReference>
<evidence type="ECO:0000313" key="7">
    <source>
        <dbReference type="Proteomes" id="UP000472320"/>
    </source>
</evidence>
<keyword evidence="7" id="KW-1185">Reference proteome</keyword>
<feature type="compositionally biased region" description="Polar residues" evidence="2">
    <location>
        <begin position="914"/>
        <end position="929"/>
    </location>
</feature>
<dbReference type="InterPro" id="IPR018769">
    <property type="entry name" value="VgrG2_DUF2345"/>
</dbReference>
<dbReference type="Pfam" id="PF04717">
    <property type="entry name" value="Phage_base_V"/>
    <property type="match status" value="1"/>
</dbReference>
<dbReference type="Pfam" id="PF05954">
    <property type="entry name" value="Phage_GPD"/>
    <property type="match status" value="1"/>
</dbReference>
<dbReference type="SUPFAM" id="SSF69255">
    <property type="entry name" value="gp5 N-terminal domain-like"/>
    <property type="match status" value="1"/>
</dbReference>
<evidence type="ECO:0000256" key="2">
    <source>
        <dbReference type="SAM" id="MobiDB-lite"/>
    </source>
</evidence>
<dbReference type="EMBL" id="WNKX01000005">
    <property type="protein sequence ID" value="MTW10520.1"/>
    <property type="molecule type" value="Genomic_DNA"/>
</dbReference>
<comment type="caution">
    <text evidence="6">The sequence shown here is derived from an EMBL/GenBank/DDBJ whole genome shotgun (WGS) entry which is preliminary data.</text>
</comment>
<sequence>MRSLFGTGLSQHGRLLTLSSAQQSGLPESLMAERMSGREGVNELFCFDVDALSTSSSLELGQFIGEELTVRLLQPDGSMRSWHGLCTRASWLGADGGVARYRLRLEPALALLRLRRDNYIFQDKSVRDIVQELLADYPQVRLDFDVTQELAPRATCTQYRESDFEFLCRILASEGLNWRFEHDQDEELTQDGHSRHRVVIFDSQAKRPVVQALRFHGVRATERDDSIDQFSARRAIAPNAVSIASWDPAQVAAPAAELSSNLAAGELPSMSIYDGSEERSYTESGAADGHSLLMLQAAELANKQFIGEGSARRLAAGSNFTLTGHERFDGDEFTSLWVEHEARNNFTPALKAGSGVAPGTYRNRFACVHAAVPLVPPATALRARGSAIGAQTALVVGLPGTANTTQRGQQIRIQFPWQRGPGANPGGSQHNTEAEGNAPGDDSSGTWVRVAEALAGPNFGSQFTPRIGTEVLVDFIEGDIDRPVVVSQLYTGSDTPPFAAGVDSSANHAGVISGIHSHNLDGGGYNQWVLDDSSQQLRMRLASSTAASQLNLGHIVQQAPDSALRSTHRGTGFELRSDAWTVLRSGEGLLLTTSRRAAQGSGIASTQLEADDAIERLRAGQALAEGLAKPAGQQHALYSADAIKAQKELLKQLDPKQQGKYDGAVNGHAAQRAQSGARDLDAANPVERFGGAIAVIDSMDSINLATPASTLLFAGEQLHWTSGSDLHLTAGETYSSVAANAATMFTREGGIKAIAGNGDVTLQANTGELEILADKEVVVLSVNDGIEIKANKKIVLHAGQSSIVLEGGNITFACPGNFTVKSAKHDFQTGAAKNAELRELPNELVTPKKEPYSLRWKAISAVSGENAPKVDVLLLDARTRKLVQSTKTGGDGRTARHKDDQKAQEFVALIGSGDWTTDVTTPDQPQNMDPTDWWDWEAEE</sequence>
<proteinExistence type="inferred from homology"/>
<organism evidence="6 7">
    <name type="scientific">Massilia eburnea</name>
    <dbReference type="NCBI Taxonomy" id="1776165"/>
    <lineage>
        <taxon>Bacteria</taxon>
        <taxon>Pseudomonadati</taxon>
        <taxon>Pseudomonadota</taxon>
        <taxon>Betaproteobacteria</taxon>
        <taxon>Burkholderiales</taxon>
        <taxon>Oxalobacteraceae</taxon>
        <taxon>Telluria group</taxon>
        <taxon>Massilia</taxon>
    </lineage>
</organism>
<evidence type="ECO:0000313" key="6">
    <source>
        <dbReference type="EMBL" id="MTW10520.1"/>
    </source>
</evidence>
<feature type="domain" description="Gp5/Type VI secretion system Vgr protein OB-fold" evidence="3">
    <location>
        <begin position="441"/>
        <end position="490"/>
    </location>
</feature>
<dbReference type="InterPro" id="IPR037026">
    <property type="entry name" value="Vgr_OB-fold_dom_sf"/>
</dbReference>
<dbReference type="InterPro" id="IPR006531">
    <property type="entry name" value="Gp5/Vgr_OB"/>
</dbReference>
<feature type="domain" description="DUF2345" evidence="4">
    <location>
        <begin position="683"/>
        <end position="830"/>
    </location>
</feature>
<dbReference type="Gene3D" id="2.40.50.230">
    <property type="entry name" value="Gp5 N-terminal domain"/>
    <property type="match status" value="1"/>
</dbReference>
<dbReference type="InterPro" id="IPR028244">
    <property type="entry name" value="T6SS_Rhs_Vgr_dom"/>
</dbReference>
<dbReference type="Gene3D" id="2.30.110.50">
    <property type="match status" value="1"/>
</dbReference>
<feature type="region of interest" description="Disordered" evidence="2">
    <location>
        <begin position="417"/>
        <end position="444"/>
    </location>
</feature>
<evidence type="ECO:0000259" key="3">
    <source>
        <dbReference type="Pfam" id="PF04717"/>
    </source>
</evidence>
<dbReference type="RefSeq" id="WP_155453471.1">
    <property type="nucleotide sequence ID" value="NZ_WNKX01000005.1"/>
</dbReference>
<dbReference type="InterPro" id="IPR017847">
    <property type="entry name" value="T6SS_RhsGE_Vgr_subset"/>
</dbReference>
<evidence type="ECO:0000259" key="5">
    <source>
        <dbReference type="Pfam" id="PF13296"/>
    </source>
</evidence>
<dbReference type="NCBIfam" id="TIGR03361">
    <property type="entry name" value="VI_Rhs_Vgr"/>
    <property type="match status" value="1"/>
</dbReference>
<dbReference type="SUPFAM" id="SSF69279">
    <property type="entry name" value="Phage tail proteins"/>
    <property type="match status" value="2"/>
</dbReference>
<reference evidence="6 7" key="1">
    <citation type="submission" date="2019-11" db="EMBL/GenBank/DDBJ databases">
        <title>Type strains purchased from KCTC, JCM and DSMZ.</title>
        <authorList>
            <person name="Lu H."/>
        </authorList>
    </citation>
    <scope>NUCLEOTIDE SEQUENCE [LARGE SCALE GENOMIC DNA]</scope>
    <source>
        <strain evidence="6 7">JCM 31587</strain>
    </source>
</reference>
<evidence type="ECO:0000259" key="4">
    <source>
        <dbReference type="Pfam" id="PF10106"/>
    </source>
</evidence>
<feature type="domain" description="Putative type VI secretion system Rhs element associated Vgr" evidence="5">
    <location>
        <begin position="519"/>
        <end position="630"/>
    </location>
</feature>
<protein>
    <submittedName>
        <fullName evidence="6">Type VI secretion system tip protein VgrG</fullName>
    </submittedName>
</protein>
<dbReference type="OrthoDB" id="1907165at2"/>
<evidence type="ECO:0000256" key="1">
    <source>
        <dbReference type="ARBA" id="ARBA00005558"/>
    </source>
</evidence>
<dbReference type="AlphaFoldDB" id="A0A6L6QEE1"/>
<dbReference type="Pfam" id="PF10106">
    <property type="entry name" value="DUF2345"/>
    <property type="match status" value="1"/>
</dbReference>